<organism evidence="1 2">
    <name type="scientific">Limnofasciculus baicalensis BBK-W-15</name>
    <dbReference type="NCBI Taxonomy" id="2699891"/>
    <lineage>
        <taxon>Bacteria</taxon>
        <taxon>Bacillati</taxon>
        <taxon>Cyanobacteriota</taxon>
        <taxon>Cyanophyceae</taxon>
        <taxon>Coleofasciculales</taxon>
        <taxon>Coleofasciculaceae</taxon>
        <taxon>Limnofasciculus</taxon>
        <taxon>Limnofasciculus baicalensis</taxon>
    </lineage>
</organism>
<comment type="caution">
    <text evidence="1">The sequence shown here is derived from an EMBL/GenBank/DDBJ whole genome shotgun (WGS) entry which is preliminary data.</text>
</comment>
<dbReference type="InterPro" id="IPR014951">
    <property type="entry name" value="DUF1822"/>
</dbReference>
<reference evidence="1" key="1">
    <citation type="submission" date="2022-06" db="EMBL/GenBank/DDBJ databases">
        <title>New cyanobacteria of genus Symplocastrum in benthos of Lake Baikal.</title>
        <authorList>
            <person name="Sorokovikova E."/>
            <person name="Tikhonova I."/>
            <person name="Krasnopeev A."/>
            <person name="Evseev P."/>
            <person name="Gladkikh A."/>
            <person name="Belykh O."/>
        </authorList>
    </citation>
    <scope>NUCLEOTIDE SEQUENCE</scope>
    <source>
        <strain evidence="1">BBK-W-15</strain>
    </source>
</reference>
<proteinExistence type="predicted"/>
<gene>
    <name evidence="1" type="ORF">NJ959_25360</name>
</gene>
<sequence>MNNTEISLLTIPLGREAHDFARRFAAQQATVQKGKRVYLNTLAVYAVHSYMNWLEIETNLNQSDSWHPGNQAVFDIADLVLPGIGKLECRPVLPGETVFYLPPEVTENRIGYIGIQFSESLSEVQLLGFVPPIDAINPPEELKIADFQPLDTLIDQINYLKEVPKEKTIIKENSLEIKFTYPLNLVNLSGWFENIFQRGWQSMESLLHTANLAWSFRGTIQLGEKRFDDSEVILRGAKLIDLGIQLAGYPVALVVTIIPETNQKTHIIIQVHPTVSVTYLPPSIRLTVFDESGVKFLEAEARNADNFIQLQFSGNVGEHFTVEVGLGVASIREDFVI</sequence>
<name>A0AAE3GXQ1_9CYAN</name>
<evidence type="ECO:0000313" key="2">
    <source>
        <dbReference type="Proteomes" id="UP001204953"/>
    </source>
</evidence>
<dbReference type="RefSeq" id="WP_254014496.1">
    <property type="nucleotide sequence ID" value="NZ_JAMZMM010000393.1"/>
</dbReference>
<keyword evidence="2" id="KW-1185">Reference proteome</keyword>
<dbReference type="AlphaFoldDB" id="A0AAE3GXQ1"/>
<dbReference type="EMBL" id="JAMZMM010000393">
    <property type="protein sequence ID" value="MCP2731763.1"/>
    <property type="molecule type" value="Genomic_DNA"/>
</dbReference>
<protein>
    <submittedName>
        <fullName evidence="1">DUF1822 family protein</fullName>
    </submittedName>
</protein>
<evidence type="ECO:0000313" key="1">
    <source>
        <dbReference type="EMBL" id="MCP2731763.1"/>
    </source>
</evidence>
<dbReference type="Pfam" id="PF08852">
    <property type="entry name" value="DUF1822"/>
    <property type="match status" value="1"/>
</dbReference>
<accession>A0AAE3GXQ1</accession>
<dbReference type="Proteomes" id="UP001204953">
    <property type="component" value="Unassembled WGS sequence"/>
</dbReference>